<evidence type="ECO:0000256" key="6">
    <source>
        <dbReference type="ARBA" id="ARBA00023239"/>
    </source>
</evidence>
<comment type="similarity">
    <text evidence="2">Belongs to the bacterial solute-binding protein 3 family.</text>
</comment>
<evidence type="ECO:0000256" key="5">
    <source>
        <dbReference type="ARBA" id="ARBA00023237"/>
    </source>
</evidence>
<feature type="domain" description="Transglycosylase SLT" evidence="10">
    <location>
        <begin position="291"/>
        <end position="403"/>
    </location>
</feature>
<evidence type="ECO:0000256" key="1">
    <source>
        <dbReference type="ARBA" id="ARBA00007734"/>
    </source>
</evidence>
<comment type="similarity">
    <text evidence="8">In the N-terminal section; belongs to the bacterial solute-binding protein 3 family.</text>
</comment>
<feature type="active site" evidence="8">
    <location>
        <position position="313"/>
    </location>
</feature>
<dbReference type="CDD" id="cd01009">
    <property type="entry name" value="PBP2_YfhD_N"/>
    <property type="match status" value="1"/>
</dbReference>
<evidence type="ECO:0000259" key="9">
    <source>
        <dbReference type="Pfam" id="PF00497"/>
    </source>
</evidence>
<dbReference type="InterPro" id="IPR000189">
    <property type="entry name" value="Transglyc_AS"/>
</dbReference>
<keyword evidence="12" id="KW-1185">Reference proteome</keyword>
<keyword evidence="5 8" id="KW-0998">Cell outer membrane</keyword>
<dbReference type="GO" id="GO:0071555">
    <property type="term" value="P:cell wall organization"/>
    <property type="evidence" value="ECO:0007669"/>
    <property type="project" value="UniProtKB-KW"/>
</dbReference>
<dbReference type="PANTHER" id="PTHR35936">
    <property type="entry name" value="MEMBRANE-BOUND LYTIC MUREIN TRANSGLYCOSYLASE F"/>
    <property type="match status" value="1"/>
</dbReference>
<comment type="caution">
    <text evidence="8">Lacks conserved residue(s) required for the propagation of feature annotation.</text>
</comment>
<keyword evidence="3 8" id="KW-0732">Signal</keyword>
<evidence type="ECO:0000313" key="12">
    <source>
        <dbReference type="Proteomes" id="UP000199256"/>
    </source>
</evidence>
<dbReference type="RefSeq" id="WP_090253682.1">
    <property type="nucleotide sequence ID" value="NZ_FOAA01000009.1"/>
</dbReference>
<accession>A0A1H7MIX0</accession>
<dbReference type="PROSITE" id="PS51257">
    <property type="entry name" value="PROKAR_LIPOPROTEIN"/>
    <property type="match status" value="1"/>
</dbReference>
<dbReference type="HAMAP" id="MF_02016">
    <property type="entry name" value="MltF"/>
    <property type="match status" value="1"/>
</dbReference>
<dbReference type="Pfam" id="PF01464">
    <property type="entry name" value="SLT"/>
    <property type="match status" value="1"/>
</dbReference>
<dbReference type="GO" id="GO:0016998">
    <property type="term" value="P:cell wall macromolecule catabolic process"/>
    <property type="evidence" value="ECO:0007669"/>
    <property type="project" value="UniProtKB-UniRule"/>
</dbReference>
<dbReference type="AlphaFoldDB" id="A0A1H7MIX0"/>
<dbReference type="InterPro" id="IPR023346">
    <property type="entry name" value="Lysozyme-like_dom_sf"/>
</dbReference>
<evidence type="ECO:0000256" key="8">
    <source>
        <dbReference type="HAMAP-Rule" id="MF_02016"/>
    </source>
</evidence>
<dbReference type="EMBL" id="FOAA01000009">
    <property type="protein sequence ID" value="SEL10557.1"/>
    <property type="molecule type" value="Genomic_DNA"/>
</dbReference>
<gene>
    <name evidence="8" type="primary">mltF</name>
    <name evidence="11" type="ORF">SAMN05444515_109102</name>
</gene>
<keyword evidence="4 8" id="KW-0472">Membrane</keyword>
<sequence>MDSRHIRQLPTVLLLLCLPLGLITGCDRGAGVSRIHPDESGVLSVVTRNGPTTYYLDRHERPSGPEYDLVTDFAEAHDWEVDWMVVDSTAQVIEALEAGQAHLAASGLTHLESRNQRFERGPAHSEVTQQVVCHRDLANKPTQIPDLVGIEIAVTADSSYTERLRALASEHEGLNFREVNKGTERLLGEVAEKALQCTVADANIVKVNRRFMPSLSVAMDLTEGQNLGWYLAQGATKLTEQAFSWMNSREGDEAVDRMERRHYAYITEFDYVDLRTLNRRIEERLPQYKELFLTAEEETGMPADLLAALSYQESHWNPNARSPTGVRGMMMLTQNTARSLGVTNRLDPEQSILAGARYLEDRHRRLPEYIPEPDRLFLALASYNVGRGHLLDARQLARNLGKNPDSWADMREVLPLLSDERYYPQLRYGYARGYEPVHFVQRVRNYRDVLSQAFD</sequence>
<dbReference type="GO" id="GO:0009279">
    <property type="term" value="C:cell outer membrane"/>
    <property type="evidence" value="ECO:0007669"/>
    <property type="project" value="UniProtKB-SubCell"/>
</dbReference>
<keyword evidence="7 8" id="KW-0961">Cell wall biogenesis/degradation</keyword>
<dbReference type="GO" id="GO:0009253">
    <property type="term" value="P:peptidoglycan catabolic process"/>
    <property type="evidence" value="ECO:0007669"/>
    <property type="project" value="TreeGrafter"/>
</dbReference>
<comment type="similarity">
    <text evidence="1">Belongs to the transglycosylase Slt family.</text>
</comment>
<dbReference type="CDD" id="cd13403">
    <property type="entry name" value="MLTF-like"/>
    <property type="match status" value="1"/>
</dbReference>
<dbReference type="NCBIfam" id="NF008112">
    <property type="entry name" value="PRK10859.1"/>
    <property type="match status" value="1"/>
</dbReference>
<evidence type="ECO:0000256" key="3">
    <source>
        <dbReference type="ARBA" id="ARBA00022729"/>
    </source>
</evidence>
<dbReference type="OrthoDB" id="9815002at2"/>
<comment type="similarity">
    <text evidence="8">In the C-terminal section; belongs to the transglycosylase Slt family.</text>
</comment>
<feature type="region of interest" description="LT domain" evidence="8">
    <location>
        <begin position="267"/>
        <end position="455"/>
    </location>
</feature>
<dbReference type="GO" id="GO:0008933">
    <property type="term" value="F:peptidoglycan lytic transglycosylase activity"/>
    <property type="evidence" value="ECO:0007669"/>
    <property type="project" value="UniProtKB-UniRule"/>
</dbReference>
<comment type="function">
    <text evidence="8">Murein-degrading enzyme that degrades murein glycan strands and insoluble, high-molecular weight murein sacculi, with the concomitant formation of a 1,6-anhydromuramoyl product. Lytic transglycosylases (LTs) play an integral role in the metabolism of the peptidoglycan (PG) sacculus. Their lytic action creates space within the PG sacculus to allow for its expansion as well as for the insertion of various structures such as secretion systems and flagella.</text>
</comment>
<organism evidence="11 12">
    <name type="scientific">Ectothiorhodospira marina</name>
    <dbReference type="NCBI Taxonomy" id="1396821"/>
    <lineage>
        <taxon>Bacteria</taxon>
        <taxon>Pseudomonadati</taxon>
        <taxon>Pseudomonadota</taxon>
        <taxon>Gammaproteobacteria</taxon>
        <taxon>Chromatiales</taxon>
        <taxon>Ectothiorhodospiraceae</taxon>
        <taxon>Ectothiorhodospira</taxon>
    </lineage>
</organism>
<dbReference type="PANTHER" id="PTHR35936:SF32">
    <property type="entry name" value="MEMBRANE-BOUND LYTIC MUREIN TRANSGLYCOSYLASE F"/>
    <property type="match status" value="1"/>
</dbReference>
<evidence type="ECO:0000256" key="4">
    <source>
        <dbReference type="ARBA" id="ARBA00023136"/>
    </source>
</evidence>
<evidence type="ECO:0000313" key="11">
    <source>
        <dbReference type="EMBL" id="SEL10557.1"/>
    </source>
</evidence>
<comment type="catalytic activity">
    <reaction evidence="8">
        <text>Exolytic cleavage of the (1-&gt;4)-beta-glycosidic linkage between N-acetylmuramic acid (MurNAc) and N-acetylglucosamine (GlcNAc) residues in peptidoglycan, from either the reducing or the non-reducing ends of the peptidoglycan chains, with concomitant formation of a 1,6-anhydrobond in the MurNAc residue.</text>
        <dbReference type="EC" id="4.2.2.n1"/>
    </reaction>
</comment>
<evidence type="ECO:0000256" key="2">
    <source>
        <dbReference type="ARBA" id="ARBA00010333"/>
    </source>
</evidence>
<protein>
    <recommendedName>
        <fullName evidence="8">Membrane-bound lytic murein transglycosylase F</fullName>
        <ecNumber evidence="8">4.2.2.n1</ecNumber>
    </recommendedName>
    <alternativeName>
        <fullName evidence="8">Murein lyase F</fullName>
    </alternativeName>
</protein>
<dbReference type="Proteomes" id="UP000199256">
    <property type="component" value="Unassembled WGS sequence"/>
</dbReference>
<reference evidence="12" key="1">
    <citation type="submission" date="2016-10" db="EMBL/GenBank/DDBJ databases">
        <authorList>
            <person name="Varghese N."/>
            <person name="Submissions S."/>
        </authorList>
    </citation>
    <scope>NUCLEOTIDE SEQUENCE [LARGE SCALE GENOMIC DNA]</scope>
    <source>
        <strain evidence="12">DSM 241</strain>
    </source>
</reference>
<dbReference type="InterPro" id="IPR023703">
    <property type="entry name" value="MltF"/>
</dbReference>
<keyword evidence="6 8" id="KW-0456">Lyase</keyword>
<comment type="subcellular location">
    <subcellularLocation>
        <location evidence="8">Cell outer membrane</location>
        <topology evidence="8">Peripheral membrane protein</topology>
    </subcellularLocation>
    <text evidence="8">Attached to the inner leaflet of the outer membrane.</text>
</comment>
<comment type="domain">
    <text evidence="8">The N-terminal domain does not have lytic activity and probably modulates enzymatic activity. The C-terminal domain is the catalytic active domain.</text>
</comment>
<dbReference type="Gene3D" id="3.40.190.10">
    <property type="entry name" value="Periplasmic binding protein-like II"/>
    <property type="match status" value="2"/>
</dbReference>
<dbReference type="InterPro" id="IPR001638">
    <property type="entry name" value="Solute-binding_3/MltF_N"/>
</dbReference>
<feature type="domain" description="Solute-binding protein family 3/N-terminal" evidence="9">
    <location>
        <begin position="45"/>
        <end position="211"/>
    </location>
</feature>
<evidence type="ECO:0000256" key="7">
    <source>
        <dbReference type="ARBA" id="ARBA00023316"/>
    </source>
</evidence>
<dbReference type="Pfam" id="PF00497">
    <property type="entry name" value="SBP_bac_3"/>
    <property type="match status" value="1"/>
</dbReference>
<dbReference type="SUPFAM" id="SSF53955">
    <property type="entry name" value="Lysozyme-like"/>
    <property type="match status" value="1"/>
</dbReference>
<name>A0A1H7MIX0_9GAMM</name>
<dbReference type="PROSITE" id="PS00922">
    <property type="entry name" value="TRANSGLYCOSYLASE"/>
    <property type="match status" value="1"/>
</dbReference>
<dbReference type="InterPro" id="IPR008258">
    <property type="entry name" value="Transglycosylase_SLT_dom_1"/>
</dbReference>
<dbReference type="EC" id="4.2.2.n1" evidence="8"/>
<evidence type="ECO:0000259" key="10">
    <source>
        <dbReference type="Pfam" id="PF01464"/>
    </source>
</evidence>
<dbReference type="Gene3D" id="1.10.530.10">
    <property type="match status" value="1"/>
</dbReference>
<proteinExistence type="inferred from homology"/>
<dbReference type="STRING" id="1396821.SAMN05444515_109102"/>
<dbReference type="SUPFAM" id="SSF53850">
    <property type="entry name" value="Periplasmic binding protein-like II"/>
    <property type="match status" value="1"/>
</dbReference>